<accession>A0A3D9H530</accession>
<feature type="transmembrane region" description="Helical" evidence="1">
    <location>
        <begin position="100"/>
        <end position="117"/>
    </location>
</feature>
<feature type="transmembrane region" description="Helical" evidence="1">
    <location>
        <begin position="338"/>
        <end position="356"/>
    </location>
</feature>
<feature type="transmembrane region" description="Helical" evidence="1">
    <location>
        <begin position="309"/>
        <end position="331"/>
    </location>
</feature>
<feature type="transmembrane region" description="Helical" evidence="1">
    <location>
        <begin position="12"/>
        <end position="29"/>
    </location>
</feature>
<dbReference type="AlphaFoldDB" id="A0A3D9H530"/>
<name>A0A3D9H530_9PROT</name>
<proteinExistence type="predicted"/>
<gene>
    <name evidence="2" type="ORF">DFP90_11534</name>
</gene>
<dbReference type="EMBL" id="QRDW01000015">
    <property type="protein sequence ID" value="RED44281.1"/>
    <property type="molecule type" value="Genomic_DNA"/>
</dbReference>
<feature type="transmembrane region" description="Helical" evidence="1">
    <location>
        <begin position="184"/>
        <end position="210"/>
    </location>
</feature>
<feature type="transmembrane region" description="Helical" evidence="1">
    <location>
        <begin position="222"/>
        <end position="242"/>
    </location>
</feature>
<evidence type="ECO:0000313" key="3">
    <source>
        <dbReference type="Proteomes" id="UP000256845"/>
    </source>
</evidence>
<sequence length="387" mass="43515">MSSLSIDRTNHWPIFALIICALATFKIQIEGLVNINLSLFEPMLAALVLRAFLRSGILVFKKTVFFAVLAASLLVLHAFWTEPSATEFYSYWLKGYLKNLFIIFDLCGLHIVLKDLIKNDKTIEGKQGLTRFLLPFYLVIGLISITLFHDEITARTIFVANMVFLHFLNLLYRNYASRSEKYLMLALMVFASLYVLSKVGVIVVFFLIIADVLTSSHPTIKRYRIPAILTFFLSLILIVSLLHHLEIQGRSLDSVTRSFDVRMALWTAALQATADTFPKGIGAGLWRPYLQVVSPVMFDENHHYVHSTILSYTTELGLLGILILGGIGFLFARALLGLQRVGCAVALLACTLPFLLLHDIQGMRMFLIALMLGLAIDIRPSALQRSQ</sequence>
<keyword evidence="3" id="KW-1185">Reference proteome</keyword>
<keyword evidence="1" id="KW-0472">Membrane</keyword>
<evidence type="ECO:0000256" key="1">
    <source>
        <dbReference type="SAM" id="Phobius"/>
    </source>
</evidence>
<evidence type="ECO:0008006" key="4">
    <source>
        <dbReference type="Google" id="ProtNLM"/>
    </source>
</evidence>
<feature type="transmembrane region" description="Helical" evidence="1">
    <location>
        <begin position="129"/>
        <end position="148"/>
    </location>
</feature>
<comment type="caution">
    <text evidence="2">The sequence shown here is derived from an EMBL/GenBank/DDBJ whole genome shotgun (WGS) entry which is preliminary data.</text>
</comment>
<protein>
    <recommendedName>
        <fullName evidence="4">O-antigen ligase</fullName>
    </recommendedName>
</protein>
<evidence type="ECO:0000313" key="2">
    <source>
        <dbReference type="EMBL" id="RED44281.1"/>
    </source>
</evidence>
<feature type="transmembrane region" description="Helical" evidence="1">
    <location>
        <begin position="154"/>
        <end position="172"/>
    </location>
</feature>
<keyword evidence="1" id="KW-0812">Transmembrane</keyword>
<feature type="transmembrane region" description="Helical" evidence="1">
    <location>
        <begin position="64"/>
        <end position="80"/>
    </location>
</feature>
<organism evidence="2 3">
    <name type="scientific">Aestuariispira insulae</name>
    <dbReference type="NCBI Taxonomy" id="1461337"/>
    <lineage>
        <taxon>Bacteria</taxon>
        <taxon>Pseudomonadati</taxon>
        <taxon>Pseudomonadota</taxon>
        <taxon>Alphaproteobacteria</taxon>
        <taxon>Rhodospirillales</taxon>
        <taxon>Kiloniellaceae</taxon>
        <taxon>Aestuariispira</taxon>
    </lineage>
</organism>
<keyword evidence="1" id="KW-1133">Transmembrane helix</keyword>
<reference evidence="2 3" key="1">
    <citation type="submission" date="2018-07" db="EMBL/GenBank/DDBJ databases">
        <title>Genomic Encyclopedia of Type Strains, Phase III (KMG-III): the genomes of soil and plant-associated and newly described type strains.</title>
        <authorList>
            <person name="Whitman W."/>
        </authorList>
    </citation>
    <scope>NUCLEOTIDE SEQUENCE [LARGE SCALE GENOMIC DNA]</scope>
    <source>
        <strain evidence="2 3">CECT 8488</strain>
    </source>
</reference>
<dbReference type="RefSeq" id="WP_115939114.1">
    <property type="nucleotide sequence ID" value="NZ_QRDW01000015.1"/>
</dbReference>
<dbReference type="Proteomes" id="UP000256845">
    <property type="component" value="Unassembled WGS sequence"/>
</dbReference>